<proteinExistence type="predicted"/>
<sequence>MKKRTLLPLIFMGILTSGQVGIHTPSPKTTLDIVAKKTDGSYPEGVLAPRLTGDVLFTASTLGTYGTDQNGVIVFVTQPASNANQVGQTVQIDEAGFYYFDANQNRWKKLGSSSNIYNSDGTLSSTRHVIMDGNNLGFTGGRIGMGINSPDPSAILDLTSTTLGLLPPRMTKVQMDAIQNPLYGLVVFCTDCFGPNKGCLMINDSVAPTTPNWGSLCSTNVATGIIDDLQCANATTTGTLHSGVPVSGVSVTIPYSGGHNGTHFAGNFNSTGLTGLVAHINDGFISDGNGTLVFEISGTPSAAGTASFNITVGEKSCTFTVDVDNFTASVASIDCGNGVFSPAAIIQGQPYTGTLSIPYTGGNGDPYPQQQFSQNGLTFTLPAGTLANGNGNFVYTITGTPISALTMSIPISFGSISCNASAIVTTAGGGSVVTMCMGNNMTKVWMAHNLGADTSLDPDIPVKQIHGNYYQWGSNIIVADTDTPAGAISGWDAAFYAPDLSWNGSGNENAPQKTANDPCPAGFRVPTRNEWGALRNNSTVSKTGSFGSSASNFGSALIYTCGNNKITLPATGGRSVNNGILENRGLGAGYSSSTAVDNIRAYGHNFNLLSGEIFPARLDTKSNGQPVRCIQE</sequence>
<name>A0A3M7LB12_9FLAO</name>
<evidence type="ECO:0000313" key="1">
    <source>
        <dbReference type="EMBL" id="RMZ59225.1"/>
    </source>
</evidence>
<reference evidence="1 2" key="1">
    <citation type="submission" date="2018-08" db="EMBL/GenBank/DDBJ databases">
        <title>Chryseobacterium nematophagum: a novel matrix digesting pathogen of nematodes.</title>
        <authorList>
            <person name="Page A."/>
            <person name="Roberts M."/>
            <person name="Felix M.-A."/>
            <person name="Weir W."/>
        </authorList>
    </citation>
    <scope>NUCLEOTIDE SEQUENCE [LARGE SCALE GENOMIC DNA]</scope>
    <source>
        <strain evidence="1 2">JUb275</strain>
    </source>
</reference>
<keyword evidence="2" id="KW-1185">Reference proteome</keyword>
<protein>
    <recommendedName>
        <fullName evidence="3">Fibrobacter succinogenes major paralogous domain-containing protein</fullName>
    </recommendedName>
</protein>
<dbReference type="EMBL" id="QWIV01000013">
    <property type="protein sequence ID" value="RMZ59225.1"/>
    <property type="molecule type" value="Genomic_DNA"/>
</dbReference>
<dbReference type="RefSeq" id="WP_122546347.1">
    <property type="nucleotide sequence ID" value="NZ_QWIV01000013.1"/>
</dbReference>
<accession>A0A3M7LB12</accession>
<evidence type="ECO:0000313" key="2">
    <source>
        <dbReference type="Proteomes" id="UP000267524"/>
    </source>
</evidence>
<dbReference type="Proteomes" id="UP000267524">
    <property type="component" value="Unassembled WGS sequence"/>
</dbReference>
<evidence type="ECO:0008006" key="3">
    <source>
        <dbReference type="Google" id="ProtNLM"/>
    </source>
</evidence>
<organism evidence="1 2">
    <name type="scientific">Chryseobacterium nematophagum</name>
    <dbReference type="NCBI Taxonomy" id="2305228"/>
    <lineage>
        <taxon>Bacteria</taxon>
        <taxon>Pseudomonadati</taxon>
        <taxon>Bacteroidota</taxon>
        <taxon>Flavobacteriia</taxon>
        <taxon>Flavobacteriales</taxon>
        <taxon>Weeksellaceae</taxon>
        <taxon>Chryseobacterium group</taxon>
        <taxon>Chryseobacterium</taxon>
    </lineage>
</organism>
<comment type="caution">
    <text evidence="1">The sequence shown here is derived from an EMBL/GenBank/DDBJ whole genome shotgun (WGS) entry which is preliminary data.</text>
</comment>
<gene>
    <name evidence="1" type="ORF">D1632_06130</name>
</gene>
<dbReference type="AlphaFoldDB" id="A0A3M7LB12"/>